<accession>A0A520XD73</accession>
<reference evidence="1 2" key="1">
    <citation type="submission" date="2019-01" db="EMBL/GenBank/DDBJ databases">
        <title>Insights into ecological role of a new deltaproteobacterial order Candidatus Sinidesulfobacterales (Sva0485) by metagenomics and metatranscriptomics.</title>
        <authorList>
            <person name="Tan S."/>
            <person name="Liu J."/>
            <person name="Fang Y."/>
            <person name="Hedlund B."/>
            <person name="Lian Z.-H."/>
            <person name="Huang L.-Y."/>
            <person name="Li J.-T."/>
            <person name="Huang L.-N."/>
            <person name="Li W.-J."/>
            <person name="Jiang H.-C."/>
            <person name="Dong H.-L."/>
            <person name="Shu W.-S."/>
        </authorList>
    </citation>
    <scope>NUCLEOTIDE SEQUENCE [LARGE SCALE GENOMIC DNA]</scope>
    <source>
        <strain evidence="1">AP4</strain>
    </source>
</reference>
<gene>
    <name evidence="1" type="ORF">EVJ48_05475</name>
</gene>
<organism evidence="1 2">
    <name type="scientific">Candidatus Acidulodesulfobacterium acidiphilum</name>
    <dbReference type="NCBI Taxonomy" id="2597224"/>
    <lineage>
        <taxon>Bacteria</taxon>
        <taxon>Deltaproteobacteria</taxon>
        <taxon>Candidatus Acidulodesulfobacterales</taxon>
        <taxon>Candidatus Acidulodesulfobacterium</taxon>
    </lineage>
</organism>
<dbReference type="AlphaFoldDB" id="A0A520XD73"/>
<dbReference type="EMBL" id="SHMQ01000012">
    <property type="protein sequence ID" value="RZV39164.1"/>
    <property type="molecule type" value="Genomic_DNA"/>
</dbReference>
<dbReference type="Proteomes" id="UP000322454">
    <property type="component" value="Unassembled WGS sequence"/>
</dbReference>
<protein>
    <recommendedName>
        <fullName evidence="3">Lipoprotein</fullName>
    </recommendedName>
</protein>
<comment type="caution">
    <text evidence="1">The sequence shown here is derived from an EMBL/GenBank/DDBJ whole genome shotgun (WGS) entry which is preliminary data.</text>
</comment>
<evidence type="ECO:0000313" key="1">
    <source>
        <dbReference type="EMBL" id="RZV39164.1"/>
    </source>
</evidence>
<evidence type="ECO:0008006" key="3">
    <source>
        <dbReference type="Google" id="ProtNLM"/>
    </source>
</evidence>
<sequence>MKTFNFMDFITNKILILLFLSAAIVSISGCAYAPLYSNASIPNNSSKVKYKIAIKKQNIKFSYSLLTGTPLSKKEVEIYKCLGIEIHKIINNAGTLFVNKKPEKPNIIYIHDYRKAYTWAVVNPVGILMPISALFISEPFNARFEADALINGKEYAIMAKGSSTQKLVSPNPKKILRKVCGNFVSKLKKLITKKDNKDRVYAKQINKNKQSYIPNKIIFYSSKNNRLLSIYADNDPNFKKFALYVYKTSSPYIYSNEKYIYNAMPVTSTLSGCRIISVIRKINGNSKHNQRNIENYKICRGNIFETESSNISDWDTLPENIKPIINEVYNETREYGKASANYKGYYYNR</sequence>
<proteinExistence type="predicted"/>
<evidence type="ECO:0000313" key="2">
    <source>
        <dbReference type="Proteomes" id="UP000322454"/>
    </source>
</evidence>
<dbReference type="PROSITE" id="PS51257">
    <property type="entry name" value="PROKAR_LIPOPROTEIN"/>
    <property type="match status" value="1"/>
</dbReference>
<name>A0A520XD73_9DELT</name>